<dbReference type="Pfam" id="PF02182">
    <property type="entry name" value="SAD_SRA"/>
    <property type="match status" value="1"/>
</dbReference>
<dbReference type="AlphaFoldDB" id="A0A8T9STT9"/>
<dbReference type="GO" id="GO:0061630">
    <property type="term" value="F:ubiquitin protein ligase activity"/>
    <property type="evidence" value="ECO:0007669"/>
    <property type="project" value="TreeGrafter"/>
</dbReference>
<dbReference type="GO" id="GO:0044027">
    <property type="term" value="P:negative regulation of gene expression via chromosomal CpG island methylation"/>
    <property type="evidence" value="ECO:0007669"/>
    <property type="project" value="TreeGrafter"/>
</dbReference>
<evidence type="ECO:0000313" key="2">
    <source>
        <dbReference type="EMBL" id="UOR05582.1"/>
    </source>
</evidence>
<dbReference type="SUPFAM" id="SSF88697">
    <property type="entry name" value="PUA domain-like"/>
    <property type="match status" value="1"/>
</dbReference>
<dbReference type="RefSeq" id="WP_245093866.1">
    <property type="nucleotide sequence ID" value="NZ_CP095053.1"/>
</dbReference>
<dbReference type="PROSITE" id="PS51015">
    <property type="entry name" value="YDG"/>
    <property type="match status" value="1"/>
</dbReference>
<dbReference type="PANTHER" id="PTHR14140:SF27">
    <property type="entry name" value="OS04G0289800 PROTEIN"/>
    <property type="match status" value="1"/>
</dbReference>
<gene>
    <name evidence="2" type="ORF">MUN82_00435</name>
</gene>
<evidence type="ECO:0000259" key="1">
    <source>
        <dbReference type="PROSITE" id="PS51015"/>
    </source>
</evidence>
<dbReference type="InterPro" id="IPR003105">
    <property type="entry name" value="SRA_YDG"/>
</dbReference>
<organism evidence="2 3">
    <name type="scientific">Hymenobacter aerilatus</name>
    <dbReference type="NCBI Taxonomy" id="2932251"/>
    <lineage>
        <taxon>Bacteria</taxon>
        <taxon>Pseudomonadati</taxon>
        <taxon>Bacteroidota</taxon>
        <taxon>Cytophagia</taxon>
        <taxon>Cytophagales</taxon>
        <taxon>Hymenobacteraceae</taxon>
        <taxon>Hymenobacter</taxon>
    </lineage>
</organism>
<proteinExistence type="predicted"/>
<reference evidence="2 3" key="1">
    <citation type="submission" date="2022-04" db="EMBL/GenBank/DDBJ databases">
        <title>Hymenobacter sp. isolated from the air.</title>
        <authorList>
            <person name="Won M."/>
            <person name="Lee C.-M."/>
            <person name="Woen H.-Y."/>
            <person name="Kwon S.-W."/>
        </authorList>
    </citation>
    <scope>NUCLEOTIDE SEQUENCE [LARGE SCALE GENOMIC DNA]</scope>
    <source>
        <strain evidence="3">5413 J-13</strain>
    </source>
</reference>
<name>A0A8T9STT9_9BACT</name>
<dbReference type="InterPro" id="IPR045134">
    <property type="entry name" value="UHRF1/2-like"/>
</dbReference>
<keyword evidence="3" id="KW-1185">Reference proteome</keyword>
<dbReference type="KEGG" id="haei:MUN82_00435"/>
<dbReference type="InterPro" id="IPR015947">
    <property type="entry name" value="PUA-like_sf"/>
</dbReference>
<accession>A0A8T9STT9</accession>
<dbReference type="PANTHER" id="PTHR14140">
    <property type="entry name" value="E3 UBIQUITIN-PROTEIN LIGASE UHRF-RELATED"/>
    <property type="match status" value="1"/>
</dbReference>
<feature type="domain" description="YDG" evidence="1">
    <location>
        <begin position="5"/>
        <end position="143"/>
    </location>
</feature>
<dbReference type="EMBL" id="CP095053">
    <property type="protein sequence ID" value="UOR05582.1"/>
    <property type="molecule type" value="Genomic_DNA"/>
</dbReference>
<dbReference type="SMART" id="SM00466">
    <property type="entry name" value="SRA"/>
    <property type="match status" value="1"/>
</dbReference>
<dbReference type="Proteomes" id="UP000829925">
    <property type="component" value="Chromosome"/>
</dbReference>
<dbReference type="GO" id="GO:0016567">
    <property type="term" value="P:protein ubiquitination"/>
    <property type="evidence" value="ECO:0007669"/>
    <property type="project" value="TreeGrafter"/>
</dbReference>
<protein>
    <submittedName>
        <fullName evidence="2">YDG/SRA domain-containing protein</fullName>
    </submittedName>
</protein>
<dbReference type="Gene3D" id="2.30.280.10">
    <property type="entry name" value="SRA-YDG"/>
    <property type="match status" value="1"/>
</dbReference>
<dbReference type="InterPro" id="IPR036987">
    <property type="entry name" value="SRA-YDG_sf"/>
</dbReference>
<evidence type="ECO:0000313" key="3">
    <source>
        <dbReference type="Proteomes" id="UP000829925"/>
    </source>
</evidence>
<sequence length="146" mass="16318">MPIFGHIASYRPGDLFENRLALALSGMHRPRRAGVSGTQAEGADSIVLAGAYEDDEFGEDEIIYSGSGGRDLRTGRQVTNQEMIGRNLALRRSQETGQPVRVLQKVRHEGRELFRYEGLFRVTKHYFAQGKAGFQVLLFHLVPLST</sequence>